<evidence type="ECO:0000256" key="3">
    <source>
        <dbReference type="ARBA" id="ARBA00023134"/>
    </source>
</evidence>
<dbReference type="PANTHER" id="PTHR10903:SF107">
    <property type="entry name" value="GTPASE IMAP FAMILY MEMBER 4-LIKE-RELATED"/>
    <property type="match status" value="1"/>
</dbReference>
<gene>
    <name evidence="6" type="ORF">AMECASPLE_038484</name>
</gene>
<feature type="domain" description="AIG1-type G" evidence="5">
    <location>
        <begin position="1"/>
        <end position="197"/>
    </location>
</feature>
<organism evidence="6 7">
    <name type="scientific">Ameca splendens</name>
    <dbReference type="NCBI Taxonomy" id="208324"/>
    <lineage>
        <taxon>Eukaryota</taxon>
        <taxon>Metazoa</taxon>
        <taxon>Chordata</taxon>
        <taxon>Craniata</taxon>
        <taxon>Vertebrata</taxon>
        <taxon>Euteleostomi</taxon>
        <taxon>Actinopterygii</taxon>
        <taxon>Neopterygii</taxon>
        <taxon>Teleostei</taxon>
        <taxon>Neoteleostei</taxon>
        <taxon>Acanthomorphata</taxon>
        <taxon>Ovalentaria</taxon>
        <taxon>Atherinomorphae</taxon>
        <taxon>Cyprinodontiformes</taxon>
        <taxon>Goodeidae</taxon>
        <taxon>Ameca</taxon>
    </lineage>
</organism>
<evidence type="ECO:0000259" key="5">
    <source>
        <dbReference type="PROSITE" id="PS51720"/>
    </source>
</evidence>
<dbReference type="Gene3D" id="3.40.50.300">
    <property type="entry name" value="P-loop containing nucleotide triphosphate hydrolases"/>
    <property type="match status" value="2"/>
</dbReference>
<dbReference type="InterPro" id="IPR027417">
    <property type="entry name" value="P-loop_NTPase"/>
</dbReference>
<name>A0ABV0XL78_9TELE</name>
<reference evidence="6 7" key="1">
    <citation type="submission" date="2021-06" db="EMBL/GenBank/DDBJ databases">
        <authorList>
            <person name="Palmer J.M."/>
        </authorList>
    </citation>
    <scope>NUCLEOTIDE SEQUENCE [LARGE SCALE GENOMIC DNA]</scope>
    <source>
        <strain evidence="6 7">AS_MEX2019</strain>
        <tissue evidence="6">Muscle</tissue>
    </source>
</reference>
<dbReference type="SUPFAM" id="SSF52540">
    <property type="entry name" value="P-loop containing nucleoside triphosphate hydrolases"/>
    <property type="match status" value="2"/>
</dbReference>
<keyword evidence="7" id="KW-1185">Reference proteome</keyword>
<proteinExistence type="inferred from homology"/>
<evidence type="ECO:0000313" key="6">
    <source>
        <dbReference type="EMBL" id="MEQ2282238.1"/>
    </source>
</evidence>
<evidence type="ECO:0000256" key="1">
    <source>
        <dbReference type="ARBA" id="ARBA00008535"/>
    </source>
</evidence>
<accession>A0ABV0XL78</accession>
<keyword evidence="3" id="KW-0342">GTP-binding</keyword>
<sequence>MIGGSHGGKSSTGNTILGKNAFNVNKINERTTTHSEINHGVVEGRRLTVVDSPGWIYIHTLQDTNEMDKLEIRNSVYLCPPGPHAVLLVIPLAINTDASYLNGVQQHMSLFREDVWKHTLVLFTRGDWLGVKTVEERIESDEGLQWIVNKCGNRYHVLNNMDQSDTTQVKELLEKIEEMWAGNEDPYYEVDLDRAAQIEAKKEAGDKMARRLEKINERQSRVLKELYGGERQPASDIRIILVGQKCSGKSSAGNQILLKKSFNITFETACLRKNFQDLQCATCVKHEGNFDGVKVSVVETPGWVTDTETHDRMKDEVLHSVSMCSPGPHVFLLVVPISRAFTEKDLKALVEILMPLTERVWRHCMVLFTWGDWLNDLPVENYIAREGKELQELLEKCGNRYHVLNPSRSDDPVEVKELFQKIIEMVKLNKGCFTIRAKQKKFQKFPWQGKQHTLTEEEWSRREQELIERVMKALAKEPEEPKVPSVNVANSKNEFNIPDMSGDVSSEYGSISEFRNQRAHDNVAEWLSSRVRETEISSGIGSICSSSTDMENFDESSPRDKNHPIMSSFSQEDLEDPLSSFSDPSKSQHRNSVGPKC</sequence>
<feature type="domain" description="AIG1-type G" evidence="5">
    <location>
        <begin position="234"/>
        <end position="443"/>
    </location>
</feature>
<dbReference type="PROSITE" id="PS51720">
    <property type="entry name" value="G_AIG1"/>
    <property type="match status" value="2"/>
</dbReference>
<dbReference type="InterPro" id="IPR006703">
    <property type="entry name" value="G_AIG1"/>
</dbReference>
<evidence type="ECO:0000313" key="7">
    <source>
        <dbReference type="Proteomes" id="UP001469553"/>
    </source>
</evidence>
<evidence type="ECO:0000256" key="2">
    <source>
        <dbReference type="ARBA" id="ARBA00022741"/>
    </source>
</evidence>
<dbReference type="InterPro" id="IPR045058">
    <property type="entry name" value="GIMA/IAN/Toc"/>
</dbReference>
<feature type="region of interest" description="Disordered" evidence="4">
    <location>
        <begin position="540"/>
        <end position="597"/>
    </location>
</feature>
<comment type="similarity">
    <text evidence="1">Belongs to the TRAFAC class TrmE-Era-EngA-EngB-Septin-like GTPase superfamily. AIG1/Toc34/Toc159-like paraseptin GTPase family. IAN subfamily.</text>
</comment>
<dbReference type="Pfam" id="PF04548">
    <property type="entry name" value="AIG1"/>
    <property type="match status" value="2"/>
</dbReference>
<comment type="caution">
    <text evidence="6">The sequence shown here is derived from an EMBL/GenBank/DDBJ whole genome shotgun (WGS) entry which is preliminary data.</text>
</comment>
<dbReference type="EMBL" id="JAHRIP010007133">
    <property type="protein sequence ID" value="MEQ2282238.1"/>
    <property type="molecule type" value="Genomic_DNA"/>
</dbReference>
<dbReference type="PANTHER" id="PTHR10903">
    <property type="entry name" value="GTPASE, IMAP FAMILY MEMBER-RELATED"/>
    <property type="match status" value="1"/>
</dbReference>
<keyword evidence="2" id="KW-0547">Nucleotide-binding</keyword>
<dbReference type="Proteomes" id="UP001469553">
    <property type="component" value="Unassembled WGS sequence"/>
</dbReference>
<protein>
    <recommendedName>
        <fullName evidence="5">AIG1-type G domain-containing protein</fullName>
    </recommendedName>
</protein>
<evidence type="ECO:0000256" key="4">
    <source>
        <dbReference type="SAM" id="MobiDB-lite"/>
    </source>
</evidence>